<evidence type="ECO:0000313" key="1">
    <source>
        <dbReference type="EMBL" id="GHO93551.1"/>
    </source>
</evidence>
<dbReference type="Proteomes" id="UP000597444">
    <property type="component" value="Unassembled WGS sequence"/>
</dbReference>
<proteinExistence type="predicted"/>
<reference evidence="1" key="1">
    <citation type="submission" date="2020-10" db="EMBL/GenBank/DDBJ databases">
        <title>Taxonomic study of unclassified bacteria belonging to the class Ktedonobacteria.</title>
        <authorList>
            <person name="Yabe S."/>
            <person name="Wang C.M."/>
            <person name="Zheng Y."/>
            <person name="Sakai Y."/>
            <person name="Cavaletti L."/>
            <person name="Monciardini P."/>
            <person name="Donadio S."/>
        </authorList>
    </citation>
    <scope>NUCLEOTIDE SEQUENCE</scope>
    <source>
        <strain evidence="1">ID150040</strain>
    </source>
</reference>
<keyword evidence="2" id="KW-1185">Reference proteome</keyword>
<dbReference type="EMBL" id="BNJK01000001">
    <property type="protein sequence ID" value="GHO93551.1"/>
    <property type="molecule type" value="Genomic_DNA"/>
</dbReference>
<comment type="caution">
    <text evidence="1">The sequence shown here is derived from an EMBL/GenBank/DDBJ whole genome shotgun (WGS) entry which is preliminary data.</text>
</comment>
<organism evidence="1 2">
    <name type="scientific">Reticulibacter mediterranei</name>
    <dbReference type="NCBI Taxonomy" id="2778369"/>
    <lineage>
        <taxon>Bacteria</taxon>
        <taxon>Bacillati</taxon>
        <taxon>Chloroflexota</taxon>
        <taxon>Ktedonobacteria</taxon>
        <taxon>Ktedonobacterales</taxon>
        <taxon>Reticulibacteraceae</taxon>
        <taxon>Reticulibacter</taxon>
    </lineage>
</organism>
<gene>
    <name evidence="1" type="ORF">KSF_035990</name>
</gene>
<name>A0A8J3IFI5_9CHLR</name>
<accession>A0A8J3IFI5</accession>
<sequence length="215" mass="24293">MPEYAQIQTYATYTARNLQTLLQLYRTVLEQLGCTDAQVIAWLSQVEWPASEEEGFGDIYASPFSLHPVDDADPIECAGLSISFYTQSGAPSLEDPPLWIAFNLLFDVAKIRRHAAPVYRSGVGGAIWYIMRELAESFREVGIYFTDEWQENQSWRAIAENVGDPWIFDLAIFPRELADRFKEVPPGFQGTVIEGGFGFAQENRWPALPWDEAGS</sequence>
<dbReference type="AlphaFoldDB" id="A0A8J3IFI5"/>
<dbReference type="RefSeq" id="WP_220204330.1">
    <property type="nucleotide sequence ID" value="NZ_BNJK01000001.1"/>
</dbReference>
<protein>
    <submittedName>
        <fullName evidence="1">Uncharacterized protein</fullName>
    </submittedName>
</protein>
<evidence type="ECO:0000313" key="2">
    <source>
        <dbReference type="Proteomes" id="UP000597444"/>
    </source>
</evidence>